<evidence type="ECO:0000256" key="3">
    <source>
        <dbReference type="ARBA" id="ARBA00022692"/>
    </source>
</evidence>
<gene>
    <name evidence="8" type="ORF">CHLNCDRAFT_145437</name>
</gene>
<evidence type="ECO:0000256" key="4">
    <source>
        <dbReference type="ARBA" id="ARBA00022737"/>
    </source>
</evidence>
<reference evidence="8 9" key="1">
    <citation type="journal article" date="2010" name="Plant Cell">
        <title>The Chlorella variabilis NC64A genome reveals adaptation to photosymbiosis, coevolution with viruses, and cryptic sex.</title>
        <authorList>
            <person name="Blanc G."/>
            <person name="Duncan G."/>
            <person name="Agarkova I."/>
            <person name="Borodovsky M."/>
            <person name="Gurnon J."/>
            <person name="Kuo A."/>
            <person name="Lindquist E."/>
            <person name="Lucas S."/>
            <person name="Pangilinan J."/>
            <person name="Polle J."/>
            <person name="Salamov A."/>
            <person name="Terry A."/>
            <person name="Yamada T."/>
            <person name="Dunigan D.D."/>
            <person name="Grigoriev I.V."/>
            <person name="Claverie J.M."/>
            <person name="Van Etten J.L."/>
        </authorList>
    </citation>
    <scope>NUCLEOTIDE SEQUENCE [LARGE SCALE GENOMIC DNA]</scope>
    <source>
        <strain evidence="8 9">NC64A</strain>
    </source>
</reference>
<keyword evidence="3 6" id="KW-0812">Transmembrane</keyword>
<keyword evidence="2 7" id="KW-0813">Transport</keyword>
<organism evidence="9">
    <name type="scientific">Chlorella variabilis</name>
    <name type="common">Green alga</name>
    <dbReference type="NCBI Taxonomy" id="554065"/>
    <lineage>
        <taxon>Eukaryota</taxon>
        <taxon>Viridiplantae</taxon>
        <taxon>Chlorophyta</taxon>
        <taxon>core chlorophytes</taxon>
        <taxon>Trebouxiophyceae</taxon>
        <taxon>Chlorellales</taxon>
        <taxon>Chlorellaceae</taxon>
        <taxon>Chlorella clade</taxon>
        <taxon>Chlorella</taxon>
    </lineage>
</organism>
<evidence type="ECO:0000256" key="7">
    <source>
        <dbReference type="RuleBase" id="RU000488"/>
    </source>
</evidence>
<dbReference type="Gene3D" id="1.50.40.10">
    <property type="entry name" value="Mitochondrial carrier domain"/>
    <property type="match status" value="1"/>
</dbReference>
<feature type="repeat" description="Solcar" evidence="6">
    <location>
        <begin position="264"/>
        <end position="337"/>
    </location>
</feature>
<name>E1ZEF3_CHLVA</name>
<dbReference type="PANTHER" id="PTHR24089">
    <property type="entry name" value="SOLUTE CARRIER FAMILY 25"/>
    <property type="match status" value="1"/>
</dbReference>
<evidence type="ECO:0008006" key="10">
    <source>
        <dbReference type="Google" id="ProtNLM"/>
    </source>
</evidence>
<dbReference type="OMA" id="VKQVPMH"/>
<keyword evidence="5 6" id="KW-0472">Membrane</keyword>
<dbReference type="InterPro" id="IPR018108">
    <property type="entry name" value="MCP_transmembrane"/>
</dbReference>
<feature type="repeat" description="Solcar" evidence="6">
    <location>
        <begin position="19"/>
        <end position="118"/>
    </location>
</feature>
<proteinExistence type="inferred from homology"/>
<dbReference type="InterPro" id="IPR002067">
    <property type="entry name" value="MCP"/>
</dbReference>
<comment type="subcellular location">
    <subcellularLocation>
        <location evidence="1">Membrane</location>
        <topology evidence="1">Multi-pass membrane protein</topology>
    </subcellularLocation>
</comment>
<dbReference type="FunCoup" id="E1ZEF3">
    <property type="interactions" value="1255"/>
</dbReference>
<evidence type="ECO:0000313" key="8">
    <source>
        <dbReference type="EMBL" id="EFN56020.1"/>
    </source>
</evidence>
<dbReference type="SUPFAM" id="SSF103506">
    <property type="entry name" value="Mitochondrial carrier"/>
    <property type="match status" value="1"/>
</dbReference>
<dbReference type="InterPro" id="IPR023395">
    <property type="entry name" value="MCP_dom_sf"/>
</dbReference>
<dbReference type="KEGG" id="cvr:CHLNCDRAFT_145437"/>
<dbReference type="GeneID" id="17355468"/>
<dbReference type="GO" id="GO:0055085">
    <property type="term" value="P:transmembrane transport"/>
    <property type="evidence" value="ECO:0007669"/>
    <property type="project" value="InterPro"/>
</dbReference>
<dbReference type="GO" id="GO:0016020">
    <property type="term" value="C:membrane"/>
    <property type="evidence" value="ECO:0007669"/>
    <property type="project" value="UniProtKB-SubCell"/>
</dbReference>
<accession>E1ZEF3</accession>
<feature type="repeat" description="Solcar" evidence="6">
    <location>
        <begin position="372"/>
        <end position="477"/>
    </location>
</feature>
<sequence>MPLGAAEREAAWAQARALPVPIRELLAGGFAGAVAKTVISPLERCKILFQASTPIRDCSLQAKGCTGKLRSASLGPTLTHIYETEGVRGLFRGNGAAVVRIVPYAAVHYWAYEHYRRVLVGAGVLGAQEHLVPPVLDLVAGSAAGGSAVLLTYPLDLVRTRLAYMTEAGAWPQQQSSSSSSSRCRGAAACASPAAAAAAEPAARVGGGGAGRLPLQYSRLAGGGGLALAASRGCSSGSCGGGGGARLAVAGPPPATSGISSGGCGSRLQGRGAGAARALHLLSPHALGPRHTIRSVLSSTLRKEGLRGLYHGVGASMYGILPYAGLKFYCYQHLKQARGCGGAGAGPAGSHWHHHTHRGEVARTGVDGKPRLPVPVMLSFGAVAGLVAQTATYPLDVVRRQMQVEGLKLQEAAANSPTAQLSAGTQALSLRSTPQALALLAQRHGWRCLFAGLSINYLKVVPSTAIGFTIYDYMKSALALPTNL</sequence>
<dbReference type="AlphaFoldDB" id="E1ZEF3"/>
<dbReference type="OrthoDB" id="270584at2759"/>
<comment type="similarity">
    <text evidence="7">Belongs to the mitochondrial carrier (TC 2.A.29) family.</text>
</comment>
<keyword evidence="9" id="KW-1185">Reference proteome</keyword>
<evidence type="ECO:0000256" key="5">
    <source>
        <dbReference type="ARBA" id="ARBA00023136"/>
    </source>
</evidence>
<dbReference type="PRINTS" id="PR00926">
    <property type="entry name" value="MITOCARRIER"/>
</dbReference>
<dbReference type="EMBL" id="GL433843">
    <property type="protein sequence ID" value="EFN56020.1"/>
    <property type="molecule type" value="Genomic_DNA"/>
</dbReference>
<dbReference type="Pfam" id="PF00153">
    <property type="entry name" value="Mito_carr"/>
    <property type="match status" value="4"/>
</dbReference>
<dbReference type="Proteomes" id="UP000008141">
    <property type="component" value="Unassembled WGS sequence"/>
</dbReference>
<dbReference type="PROSITE" id="PS50920">
    <property type="entry name" value="SOLCAR"/>
    <property type="match status" value="3"/>
</dbReference>
<protein>
    <recommendedName>
        <fullName evidence="10">Mitochondrial carrier protein</fullName>
    </recommendedName>
</protein>
<evidence type="ECO:0000313" key="9">
    <source>
        <dbReference type="Proteomes" id="UP000008141"/>
    </source>
</evidence>
<dbReference type="InParanoid" id="E1ZEF3"/>
<evidence type="ECO:0000256" key="1">
    <source>
        <dbReference type="ARBA" id="ARBA00004141"/>
    </source>
</evidence>
<evidence type="ECO:0000256" key="6">
    <source>
        <dbReference type="PROSITE-ProRule" id="PRU00282"/>
    </source>
</evidence>
<dbReference type="RefSeq" id="XP_005848122.1">
    <property type="nucleotide sequence ID" value="XM_005848060.1"/>
</dbReference>
<evidence type="ECO:0000256" key="2">
    <source>
        <dbReference type="ARBA" id="ARBA00022448"/>
    </source>
</evidence>
<dbReference type="eggNOG" id="KOG0752">
    <property type="taxonomic scope" value="Eukaryota"/>
</dbReference>
<keyword evidence="4" id="KW-0677">Repeat</keyword>